<dbReference type="OrthoDB" id="1434354at2759"/>
<evidence type="ECO:0000313" key="4">
    <source>
        <dbReference type="Proteomes" id="UP000595140"/>
    </source>
</evidence>
<name>A0A484KMG0_9ASTE</name>
<dbReference type="Pfam" id="PF00650">
    <property type="entry name" value="CRAL_TRIO"/>
    <property type="match status" value="1"/>
</dbReference>
<proteinExistence type="predicted"/>
<evidence type="ECO:0000313" key="3">
    <source>
        <dbReference type="EMBL" id="VFQ67151.1"/>
    </source>
</evidence>
<dbReference type="PANTHER" id="PTHR46277">
    <property type="entry name" value="OS03G0850700 PROTEIN"/>
    <property type="match status" value="1"/>
</dbReference>
<dbReference type="Gene3D" id="3.40.525.10">
    <property type="entry name" value="CRAL-TRIO lipid binding domain"/>
    <property type="match status" value="1"/>
</dbReference>
<protein>
    <recommendedName>
        <fullName evidence="2">CRAL-TRIO domain-containing protein</fullName>
    </recommendedName>
</protein>
<accession>A0A484KMG0</accession>
<dbReference type="PROSITE" id="PS50191">
    <property type="entry name" value="CRAL_TRIO"/>
    <property type="match status" value="1"/>
</dbReference>
<dbReference type="PANTHER" id="PTHR46277:SF19">
    <property type="entry name" value="RANDOM SLUG PROTEIN 5-LIKE"/>
    <property type="match status" value="1"/>
</dbReference>
<sequence>MEGRNDSNKENKGQKVEETESSGAESFSVEEKHKIELMRALLLKRDPSFQVEVGDDYKMRRFLRARDLDVEKATKMVIKERQWRSAFVPKGHISASEVPNEIGQNKMFMQGVDKQGRPIAVVFGGRHLQNKAPDEFKRYVVLGLDKLCARTSPGKEKFVVIGDLQGFGYSNSDVRGYIGALSILQDFYPERLGKVFVVHAPYVFWTLYKAVHPFIDDKTKKKIIFVENKRLKSTLLEDIDEDQLPDIYGGKQSLVPIHNA</sequence>
<organism evidence="3 4">
    <name type="scientific">Cuscuta campestris</name>
    <dbReference type="NCBI Taxonomy" id="132261"/>
    <lineage>
        <taxon>Eukaryota</taxon>
        <taxon>Viridiplantae</taxon>
        <taxon>Streptophyta</taxon>
        <taxon>Embryophyta</taxon>
        <taxon>Tracheophyta</taxon>
        <taxon>Spermatophyta</taxon>
        <taxon>Magnoliopsida</taxon>
        <taxon>eudicotyledons</taxon>
        <taxon>Gunneridae</taxon>
        <taxon>Pentapetalae</taxon>
        <taxon>asterids</taxon>
        <taxon>lamiids</taxon>
        <taxon>Solanales</taxon>
        <taxon>Convolvulaceae</taxon>
        <taxon>Cuscuteae</taxon>
        <taxon>Cuscuta</taxon>
        <taxon>Cuscuta subgen. Grammica</taxon>
        <taxon>Cuscuta sect. Cleistogrammica</taxon>
    </lineage>
</organism>
<dbReference type="SUPFAM" id="SSF46938">
    <property type="entry name" value="CRAL/TRIO N-terminal domain"/>
    <property type="match status" value="1"/>
</dbReference>
<feature type="compositionally biased region" description="Basic and acidic residues" evidence="1">
    <location>
        <begin position="1"/>
        <end position="18"/>
    </location>
</feature>
<dbReference type="InterPro" id="IPR036865">
    <property type="entry name" value="CRAL-TRIO_dom_sf"/>
</dbReference>
<evidence type="ECO:0000259" key="2">
    <source>
        <dbReference type="PROSITE" id="PS50191"/>
    </source>
</evidence>
<dbReference type="SUPFAM" id="SSF52087">
    <property type="entry name" value="CRAL/TRIO domain"/>
    <property type="match status" value="1"/>
</dbReference>
<gene>
    <name evidence="3" type="ORF">CCAM_LOCUS8927</name>
</gene>
<feature type="domain" description="CRAL-TRIO" evidence="2">
    <location>
        <begin position="95"/>
        <end position="256"/>
    </location>
</feature>
<dbReference type="InterPro" id="IPR001251">
    <property type="entry name" value="CRAL-TRIO_dom"/>
</dbReference>
<dbReference type="InterPro" id="IPR036273">
    <property type="entry name" value="CRAL/TRIO_N_dom_sf"/>
</dbReference>
<dbReference type="CDD" id="cd00170">
    <property type="entry name" value="SEC14"/>
    <property type="match status" value="1"/>
</dbReference>
<reference evidence="3 4" key="1">
    <citation type="submission" date="2018-04" db="EMBL/GenBank/DDBJ databases">
        <authorList>
            <person name="Vogel A."/>
        </authorList>
    </citation>
    <scope>NUCLEOTIDE SEQUENCE [LARGE SCALE GENOMIC DNA]</scope>
</reference>
<dbReference type="EMBL" id="OOIL02000571">
    <property type="protein sequence ID" value="VFQ67151.1"/>
    <property type="molecule type" value="Genomic_DNA"/>
</dbReference>
<dbReference type="Proteomes" id="UP000595140">
    <property type="component" value="Unassembled WGS sequence"/>
</dbReference>
<dbReference type="SMART" id="SM00516">
    <property type="entry name" value="SEC14"/>
    <property type="match status" value="1"/>
</dbReference>
<dbReference type="AlphaFoldDB" id="A0A484KMG0"/>
<evidence type="ECO:0000256" key="1">
    <source>
        <dbReference type="SAM" id="MobiDB-lite"/>
    </source>
</evidence>
<keyword evidence="4" id="KW-1185">Reference proteome</keyword>
<feature type="region of interest" description="Disordered" evidence="1">
    <location>
        <begin position="1"/>
        <end position="28"/>
    </location>
</feature>